<keyword evidence="1" id="KW-0805">Transcription regulation</keyword>
<keyword evidence="3" id="KW-0804">Transcription</keyword>
<dbReference type="PANTHER" id="PTHR31069:SF12">
    <property type="entry name" value="TRANSCRIPTION FACTOR DOMAIN-CONTAINING PROTEIN"/>
    <property type="match status" value="1"/>
</dbReference>
<evidence type="ECO:0000256" key="3">
    <source>
        <dbReference type="ARBA" id="ARBA00023163"/>
    </source>
</evidence>
<comment type="caution">
    <text evidence="7">The sequence shown here is derived from an EMBL/GenBank/DDBJ whole genome shotgun (WGS) entry which is preliminary data.</text>
</comment>
<gene>
    <name evidence="7" type="ORF">CMUS01_11478</name>
</gene>
<sequence length="440" mass="48343">MSLRKTSCLSCVAAKRRCDRALPACQRCSKQSLDCRYPYPPAMALQTSQQSPRASPTDSSDGTLGDIVTYNDFASAVGPAEARDTELALGVGLDINADWLADLCSFSQPEHRVRPAGVVRDDAADWMVRTLPANRSRAKKQRMRSGQSSRDVRAYTSPNGAPSPVNALGKSYLGPWSRAEEVETWKYCANEMLSYISLYAKTGSTPMMPRRSPGTAELAPVLAKALGICAAHETLGGNQRLLFDQMLDREMEELVESSAVAEYSIMDQHRSLEMTVAKSVARLQALILYQIIRLFSDRGRDLSKAKAQEALFASWTRELQLQVHLLQQTLPACSGVSSVGPAPPSIDRDVLEAAYRTILISYEVRAVHSVLAYKNCPVWEDLFAIAVPPSLSGPKVLMYPDYVVEWDRGSAPEVAGDDRRFRDLIVAACKGVDAVRHRAA</sequence>
<dbReference type="EMBL" id="WIGM01000585">
    <property type="protein sequence ID" value="KAF6820904.1"/>
    <property type="molecule type" value="Genomic_DNA"/>
</dbReference>
<dbReference type="GO" id="GO:0005634">
    <property type="term" value="C:nucleus"/>
    <property type="evidence" value="ECO:0007669"/>
    <property type="project" value="TreeGrafter"/>
</dbReference>
<dbReference type="GO" id="GO:0000978">
    <property type="term" value="F:RNA polymerase II cis-regulatory region sequence-specific DNA binding"/>
    <property type="evidence" value="ECO:0007669"/>
    <property type="project" value="TreeGrafter"/>
</dbReference>
<evidence type="ECO:0000256" key="4">
    <source>
        <dbReference type="ARBA" id="ARBA00023242"/>
    </source>
</evidence>
<proteinExistence type="predicted"/>
<dbReference type="GO" id="GO:0000981">
    <property type="term" value="F:DNA-binding transcription factor activity, RNA polymerase II-specific"/>
    <property type="evidence" value="ECO:0007669"/>
    <property type="project" value="InterPro"/>
</dbReference>
<dbReference type="PROSITE" id="PS50048">
    <property type="entry name" value="ZN2_CY6_FUNGAL_2"/>
    <property type="match status" value="1"/>
</dbReference>
<keyword evidence="2" id="KW-0238">DNA-binding</keyword>
<dbReference type="AlphaFoldDB" id="A0A8H6JX37"/>
<dbReference type="InterPro" id="IPR001138">
    <property type="entry name" value="Zn2Cys6_DnaBD"/>
</dbReference>
<dbReference type="InterPro" id="IPR050675">
    <property type="entry name" value="OAF3"/>
</dbReference>
<dbReference type="OrthoDB" id="9930022at2759"/>
<evidence type="ECO:0000256" key="1">
    <source>
        <dbReference type="ARBA" id="ARBA00023015"/>
    </source>
</evidence>
<dbReference type="PANTHER" id="PTHR31069">
    <property type="entry name" value="OLEATE-ACTIVATED TRANSCRIPTION FACTOR 1-RELATED"/>
    <property type="match status" value="1"/>
</dbReference>
<dbReference type="GO" id="GO:0045944">
    <property type="term" value="P:positive regulation of transcription by RNA polymerase II"/>
    <property type="evidence" value="ECO:0007669"/>
    <property type="project" value="TreeGrafter"/>
</dbReference>
<organism evidence="7 8">
    <name type="scientific">Colletotrichum musicola</name>
    <dbReference type="NCBI Taxonomy" id="2175873"/>
    <lineage>
        <taxon>Eukaryota</taxon>
        <taxon>Fungi</taxon>
        <taxon>Dikarya</taxon>
        <taxon>Ascomycota</taxon>
        <taxon>Pezizomycotina</taxon>
        <taxon>Sordariomycetes</taxon>
        <taxon>Hypocreomycetidae</taxon>
        <taxon>Glomerellales</taxon>
        <taxon>Glomerellaceae</taxon>
        <taxon>Colletotrichum</taxon>
        <taxon>Colletotrichum orchidearum species complex</taxon>
    </lineage>
</organism>
<evidence type="ECO:0000256" key="5">
    <source>
        <dbReference type="SAM" id="MobiDB-lite"/>
    </source>
</evidence>
<dbReference type="SMART" id="SM00066">
    <property type="entry name" value="GAL4"/>
    <property type="match status" value="1"/>
</dbReference>
<accession>A0A8H6JX37</accession>
<reference evidence="7" key="1">
    <citation type="journal article" date="2020" name="Phytopathology">
        <title>Genome Sequence Resources of Colletotrichum truncatum, C. plurivorum, C. musicola, and C. sojae: Four Species Pathogenic to Soybean (Glycine max).</title>
        <authorList>
            <person name="Rogerio F."/>
            <person name="Boufleur T.R."/>
            <person name="Ciampi-Guillardi M."/>
            <person name="Sukno S.A."/>
            <person name="Thon M.R."/>
            <person name="Massola Junior N.S."/>
            <person name="Baroncelli R."/>
        </authorList>
    </citation>
    <scope>NUCLEOTIDE SEQUENCE</scope>
    <source>
        <strain evidence="7">LFN0074</strain>
    </source>
</reference>
<evidence type="ECO:0000313" key="8">
    <source>
        <dbReference type="Proteomes" id="UP000639643"/>
    </source>
</evidence>
<dbReference type="InterPro" id="IPR036864">
    <property type="entry name" value="Zn2-C6_fun-type_DNA-bd_sf"/>
</dbReference>
<evidence type="ECO:0000256" key="2">
    <source>
        <dbReference type="ARBA" id="ARBA00023125"/>
    </source>
</evidence>
<name>A0A8H6JX37_9PEZI</name>
<dbReference type="Pfam" id="PF00172">
    <property type="entry name" value="Zn_clus"/>
    <property type="match status" value="1"/>
</dbReference>
<feature type="region of interest" description="Disordered" evidence="5">
    <location>
        <begin position="134"/>
        <end position="163"/>
    </location>
</feature>
<dbReference type="CDD" id="cd00067">
    <property type="entry name" value="GAL4"/>
    <property type="match status" value="1"/>
</dbReference>
<protein>
    <submittedName>
        <fullName evidence="7">C6 finger domain-containing protein</fullName>
    </submittedName>
</protein>
<dbReference type="SUPFAM" id="SSF57701">
    <property type="entry name" value="Zn2/Cys6 DNA-binding domain"/>
    <property type="match status" value="1"/>
</dbReference>
<keyword evidence="4" id="KW-0539">Nucleus</keyword>
<evidence type="ECO:0000313" key="7">
    <source>
        <dbReference type="EMBL" id="KAF6820904.1"/>
    </source>
</evidence>
<dbReference type="Gene3D" id="4.10.240.10">
    <property type="entry name" value="Zn(2)-C6 fungal-type DNA-binding domain"/>
    <property type="match status" value="1"/>
</dbReference>
<evidence type="ECO:0000259" key="6">
    <source>
        <dbReference type="PROSITE" id="PS50048"/>
    </source>
</evidence>
<dbReference type="GO" id="GO:0008270">
    <property type="term" value="F:zinc ion binding"/>
    <property type="evidence" value="ECO:0007669"/>
    <property type="project" value="InterPro"/>
</dbReference>
<keyword evidence="8" id="KW-1185">Reference proteome</keyword>
<dbReference type="Proteomes" id="UP000639643">
    <property type="component" value="Unassembled WGS sequence"/>
</dbReference>
<feature type="domain" description="Zn(2)-C6 fungal-type" evidence="6">
    <location>
        <begin position="7"/>
        <end position="37"/>
    </location>
</feature>